<dbReference type="InterPro" id="IPR010985">
    <property type="entry name" value="Ribbon_hlx_hlx"/>
</dbReference>
<dbReference type="EMBL" id="JAKRVX010000005">
    <property type="protein sequence ID" value="MCL9817709.1"/>
    <property type="molecule type" value="Genomic_DNA"/>
</dbReference>
<dbReference type="RefSeq" id="WP_250585000.1">
    <property type="nucleotide sequence ID" value="NZ_JAKRVX010000005.1"/>
</dbReference>
<reference evidence="1" key="2">
    <citation type="submission" date="2022-02" db="EMBL/GenBank/DDBJ databases">
        <authorList>
            <person name="Elcheninov A.G."/>
            <person name="Sorokin D.Y."/>
            <person name="Kublanov I.V."/>
        </authorList>
    </citation>
    <scope>NUCLEOTIDE SEQUENCE</scope>
    <source>
        <strain evidence="1">AArc-St2</strain>
    </source>
</reference>
<gene>
    <name evidence="1" type="ORF">AArcSt2_12210</name>
</gene>
<dbReference type="SUPFAM" id="SSF47598">
    <property type="entry name" value="Ribbon-helix-helix"/>
    <property type="match status" value="1"/>
</dbReference>
<dbReference type="GO" id="GO:0006355">
    <property type="term" value="P:regulation of DNA-templated transcription"/>
    <property type="evidence" value="ECO:0007669"/>
    <property type="project" value="InterPro"/>
</dbReference>
<sequence length="46" mass="5772">MTRRFTVDFEEDFYKDFSKKCIDEDRTKADVVREILREWTYDEDTE</sequence>
<dbReference type="Proteomes" id="UP001203207">
    <property type="component" value="Unassembled WGS sequence"/>
</dbReference>
<dbReference type="InterPro" id="IPR013321">
    <property type="entry name" value="Arc_rbn_hlx_hlx"/>
</dbReference>
<organism evidence="1 2">
    <name type="scientific">Natronocalculus amylovorans</name>
    <dbReference type="NCBI Taxonomy" id="2917812"/>
    <lineage>
        <taxon>Archaea</taxon>
        <taxon>Methanobacteriati</taxon>
        <taxon>Methanobacteriota</taxon>
        <taxon>Stenosarchaea group</taxon>
        <taxon>Halobacteria</taxon>
        <taxon>Halobacteriales</taxon>
        <taxon>Haloferacaceae</taxon>
        <taxon>Natronocalculus</taxon>
    </lineage>
</organism>
<protein>
    <submittedName>
        <fullName evidence="1">Uncharacterized protein</fullName>
    </submittedName>
</protein>
<accession>A0AAE3KC45</accession>
<keyword evidence="2" id="KW-1185">Reference proteome</keyword>
<dbReference type="AlphaFoldDB" id="A0AAE3KC45"/>
<dbReference type="Gene3D" id="1.10.1220.10">
    <property type="entry name" value="Met repressor-like"/>
    <property type="match status" value="1"/>
</dbReference>
<reference evidence="1" key="1">
    <citation type="journal article" date="2022" name="Syst. Appl. Microbiol.">
        <title>Natronocalculus amylovorans gen. nov., sp. nov., and Natranaeroarchaeum aerophilus sp. nov., dominant culturable amylolytic natronoarchaea from hypersaline soda lakes in southwestern Siberia.</title>
        <authorList>
            <person name="Sorokin D.Y."/>
            <person name="Elcheninov A.G."/>
            <person name="Khizhniak T.V."/>
            <person name="Koenen M."/>
            <person name="Bale N.J."/>
            <person name="Damste J.S.S."/>
            <person name="Kublanov I.V."/>
        </authorList>
    </citation>
    <scope>NUCLEOTIDE SEQUENCE</scope>
    <source>
        <strain evidence="1">AArc-St2</strain>
    </source>
</reference>
<evidence type="ECO:0000313" key="2">
    <source>
        <dbReference type="Proteomes" id="UP001203207"/>
    </source>
</evidence>
<comment type="caution">
    <text evidence="1">The sequence shown here is derived from an EMBL/GenBank/DDBJ whole genome shotgun (WGS) entry which is preliminary data.</text>
</comment>
<proteinExistence type="predicted"/>
<evidence type="ECO:0000313" key="1">
    <source>
        <dbReference type="EMBL" id="MCL9817709.1"/>
    </source>
</evidence>
<name>A0AAE3KC45_9EURY</name>